<proteinExistence type="predicted"/>
<evidence type="ECO:0000259" key="2">
    <source>
        <dbReference type="Pfam" id="PF18566"/>
    </source>
</evidence>
<protein>
    <recommendedName>
        <fullName evidence="2">Linalool dehydratase/isomerase domain-containing protein</fullName>
    </recommendedName>
</protein>
<dbReference type="InterPro" id="IPR041411">
    <property type="entry name" value="Ldi"/>
</dbReference>
<feature type="region of interest" description="Disordered" evidence="1">
    <location>
        <begin position="544"/>
        <end position="567"/>
    </location>
</feature>
<reference evidence="3" key="1">
    <citation type="submission" date="2018-05" db="EMBL/GenBank/DDBJ databases">
        <authorList>
            <person name="Lanie J.A."/>
            <person name="Ng W.-L."/>
            <person name="Kazmierczak K.M."/>
            <person name="Andrzejewski T.M."/>
            <person name="Davidsen T.M."/>
            <person name="Wayne K.J."/>
            <person name="Tettelin H."/>
            <person name="Glass J.I."/>
            <person name="Rusch D."/>
            <person name="Podicherti R."/>
            <person name="Tsui H.-C.T."/>
            <person name="Winkler M.E."/>
        </authorList>
    </citation>
    <scope>NUCLEOTIDE SEQUENCE</scope>
</reference>
<dbReference type="EMBL" id="UINC01002784">
    <property type="protein sequence ID" value="SVA00273.1"/>
    <property type="molecule type" value="Genomic_DNA"/>
</dbReference>
<feature type="domain" description="Linalool dehydratase/isomerase" evidence="2">
    <location>
        <begin position="190"/>
        <end position="369"/>
    </location>
</feature>
<gene>
    <name evidence="3" type="ORF">METZ01_LOCUS53127</name>
</gene>
<accession>A0A381SGF6</accession>
<dbReference type="InterPro" id="IPR006311">
    <property type="entry name" value="TAT_signal"/>
</dbReference>
<organism evidence="3">
    <name type="scientific">marine metagenome</name>
    <dbReference type="NCBI Taxonomy" id="408172"/>
    <lineage>
        <taxon>unclassified sequences</taxon>
        <taxon>metagenomes</taxon>
        <taxon>ecological metagenomes</taxon>
    </lineage>
</organism>
<dbReference type="PROSITE" id="PS51318">
    <property type="entry name" value="TAT"/>
    <property type="match status" value="1"/>
</dbReference>
<dbReference type="AlphaFoldDB" id="A0A381SGF6"/>
<dbReference type="Pfam" id="PF18566">
    <property type="entry name" value="Ldi"/>
    <property type="match status" value="1"/>
</dbReference>
<evidence type="ECO:0000256" key="1">
    <source>
        <dbReference type="SAM" id="MobiDB-lite"/>
    </source>
</evidence>
<name>A0A381SGF6_9ZZZZ</name>
<evidence type="ECO:0000313" key="3">
    <source>
        <dbReference type="EMBL" id="SVA00273.1"/>
    </source>
</evidence>
<sequence length="601" mass="65840">MTTGTDVSRRDFFRSVGATAGAVGLPAIAATEAFAQAAPSLAGLPETPASPFPTLNRRALGWMRFLWEKSTTADDWTSSGVPHPWWDRYTFPVVLSYGRFDLSFSAYGIIMMADQTPAWREAYTRMTDEMATRFPTYWGAIDWLTQIGDDPKRANYPPQVMATLPPDLRGNYNRFGWTGNGIEPWGLQKDPIGADGYLFFRGWFHLLLGTYKYVSGSDKWANPFKVTGYGDEEFEWDHHRLATRLEEQYRARPEGPHCENTKIWFYCNMAAALGMYLYDNVYDKETHRAAENFLEYARENYVGVSADGKLEWVTNYYDPIVDFKLDGGPGAGLSTAFLLAPQNREFATFLYEAAVTAAGYREPNAEARADAGMLLMARELGDTAVADKIKAAVDRESDPRFFGKDNEMFGWWTGAPTEGYPRGQASATMMVSEIGRPGDWGRSLQAPFMDKFTAPTVEGVDFPAMGLYQAWNDPASGTLHVGSYAASPDKRGAATTFNITNLPDSGAVRITVDGQPFTRFEVTGASSIRVDTTIEERQFRIATGYRGPGGQPAASRDPSPGTRAAAATGPAVLAADGAATAVQQTTSEVAQGGGPACPCCV</sequence>